<evidence type="ECO:0000313" key="3">
    <source>
        <dbReference type="Proteomes" id="UP001303647"/>
    </source>
</evidence>
<feature type="region of interest" description="Disordered" evidence="1">
    <location>
        <begin position="49"/>
        <end position="100"/>
    </location>
</feature>
<evidence type="ECO:0000313" key="2">
    <source>
        <dbReference type="EMBL" id="KAK4243797.1"/>
    </source>
</evidence>
<feature type="region of interest" description="Disordered" evidence="1">
    <location>
        <begin position="268"/>
        <end position="332"/>
    </location>
</feature>
<proteinExistence type="predicted"/>
<sequence>MPSSSRNVRLEEAKDWSAWDREFQSKAIAAHIWEKIDPEAEERLAFLTEPSEPDPSNYEKRIMQTQQTPANSTRNASQQIDDQPDPNGRPANANEMTTRGKDDYKLDLSVYNNAMRRFEKEDQSIKEIRDWVGETVEVHLLRTACQPKENLDTWYIKLRDQVGVTPDQIYDLAKTNYQLAVKPLVRQPRDMTTWLAEWEEAINQAIAVGIPNVQHSRDWWTDFEQAINKAGFDVWCREYRVNNKDDIRNNKLTFRTISNDFMTEIRSIQPPRTMKRTIQKGSHAASFKSSQAEKTTDPTTSSPPSSGPSPTPAKAPRRKRKNTEGATSGCKACGNPGHTFDGCYYVFPDKALKKWKPRTAITQKVEDNIKNDNDLRKEVQRLKKRTKKVQFVDSSSQEGLTTDTGSQLTMKEDRQG</sequence>
<dbReference type="AlphaFoldDB" id="A0AAN7HFV7"/>
<reference evidence="2" key="1">
    <citation type="journal article" date="2023" name="Mol. Phylogenet. Evol.">
        <title>Genome-scale phylogeny and comparative genomics of the fungal order Sordariales.</title>
        <authorList>
            <person name="Hensen N."/>
            <person name="Bonometti L."/>
            <person name="Westerberg I."/>
            <person name="Brannstrom I.O."/>
            <person name="Guillou S."/>
            <person name="Cros-Aarteil S."/>
            <person name="Calhoun S."/>
            <person name="Haridas S."/>
            <person name="Kuo A."/>
            <person name="Mondo S."/>
            <person name="Pangilinan J."/>
            <person name="Riley R."/>
            <person name="LaButti K."/>
            <person name="Andreopoulos B."/>
            <person name="Lipzen A."/>
            <person name="Chen C."/>
            <person name="Yan M."/>
            <person name="Daum C."/>
            <person name="Ng V."/>
            <person name="Clum A."/>
            <person name="Steindorff A."/>
            <person name="Ohm R.A."/>
            <person name="Martin F."/>
            <person name="Silar P."/>
            <person name="Natvig D.O."/>
            <person name="Lalanne C."/>
            <person name="Gautier V."/>
            <person name="Ament-Velasquez S.L."/>
            <person name="Kruys A."/>
            <person name="Hutchinson M.I."/>
            <person name="Powell A.J."/>
            <person name="Barry K."/>
            <person name="Miller A.N."/>
            <person name="Grigoriev I.V."/>
            <person name="Debuchy R."/>
            <person name="Gladieux P."/>
            <person name="Hiltunen Thoren M."/>
            <person name="Johannesson H."/>
        </authorList>
    </citation>
    <scope>NUCLEOTIDE SEQUENCE</scope>
    <source>
        <strain evidence="2">CBS 359.72</strain>
    </source>
</reference>
<keyword evidence="3" id="KW-1185">Reference proteome</keyword>
<accession>A0AAN7HFV7</accession>
<comment type="caution">
    <text evidence="2">The sequence shown here is derived from an EMBL/GenBank/DDBJ whole genome shotgun (WGS) entry which is preliminary data.</text>
</comment>
<reference evidence="2" key="2">
    <citation type="submission" date="2023-05" db="EMBL/GenBank/DDBJ databases">
        <authorList>
            <consortium name="Lawrence Berkeley National Laboratory"/>
            <person name="Steindorff A."/>
            <person name="Hensen N."/>
            <person name="Bonometti L."/>
            <person name="Westerberg I."/>
            <person name="Brannstrom I.O."/>
            <person name="Guillou S."/>
            <person name="Cros-Aarteil S."/>
            <person name="Calhoun S."/>
            <person name="Haridas S."/>
            <person name="Kuo A."/>
            <person name="Mondo S."/>
            <person name="Pangilinan J."/>
            <person name="Riley R."/>
            <person name="Labutti K."/>
            <person name="Andreopoulos B."/>
            <person name="Lipzen A."/>
            <person name="Chen C."/>
            <person name="Yanf M."/>
            <person name="Daum C."/>
            <person name="Ng V."/>
            <person name="Clum A."/>
            <person name="Ohm R."/>
            <person name="Martin F."/>
            <person name="Silar P."/>
            <person name="Natvig D."/>
            <person name="Lalanne C."/>
            <person name="Gautier V."/>
            <person name="Ament-Velasquez S.L."/>
            <person name="Kruys A."/>
            <person name="Hutchinson M.I."/>
            <person name="Powell A.J."/>
            <person name="Barry K."/>
            <person name="Miller A.N."/>
            <person name="Grigoriev I.V."/>
            <person name="Debuchy R."/>
            <person name="Gladieux P."/>
            <person name="Thoren M.H."/>
            <person name="Johannesson H."/>
        </authorList>
    </citation>
    <scope>NUCLEOTIDE SEQUENCE</scope>
    <source>
        <strain evidence="2">CBS 359.72</strain>
    </source>
</reference>
<evidence type="ECO:0008006" key="4">
    <source>
        <dbReference type="Google" id="ProtNLM"/>
    </source>
</evidence>
<protein>
    <recommendedName>
        <fullName evidence="4">Gag protein</fullName>
    </recommendedName>
</protein>
<name>A0AAN7HFV7_9PEZI</name>
<feature type="compositionally biased region" description="Polar residues" evidence="1">
    <location>
        <begin position="392"/>
        <end position="409"/>
    </location>
</feature>
<feature type="region of interest" description="Disordered" evidence="1">
    <location>
        <begin position="387"/>
        <end position="416"/>
    </location>
</feature>
<evidence type="ECO:0000256" key="1">
    <source>
        <dbReference type="SAM" id="MobiDB-lite"/>
    </source>
</evidence>
<gene>
    <name evidence="2" type="ORF">C7999DRAFT_35855</name>
</gene>
<dbReference type="EMBL" id="MU857780">
    <property type="protein sequence ID" value="KAK4243797.1"/>
    <property type="molecule type" value="Genomic_DNA"/>
</dbReference>
<organism evidence="2 3">
    <name type="scientific">Corynascus novoguineensis</name>
    <dbReference type="NCBI Taxonomy" id="1126955"/>
    <lineage>
        <taxon>Eukaryota</taxon>
        <taxon>Fungi</taxon>
        <taxon>Dikarya</taxon>
        <taxon>Ascomycota</taxon>
        <taxon>Pezizomycotina</taxon>
        <taxon>Sordariomycetes</taxon>
        <taxon>Sordariomycetidae</taxon>
        <taxon>Sordariales</taxon>
        <taxon>Chaetomiaceae</taxon>
        <taxon>Corynascus</taxon>
    </lineage>
</organism>
<dbReference type="Proteomes" id="UP001303647">
    <property type="component" value="Unassembled WGS sequence"/>
</dbReference>
<feature type="compositionally biased region" description="Polar residues" evidence="1">
    <location>
        <begin position="63"/>
        <end position="81"/>
    </location>
</feature>